<dbReference type="PANTHER" id="PTHR31589">
    <property type="entry name" value="PROTEIN, PUTATIVE (DUF239)-RELATED-RELATED"/>
    <property type="match status" value="1"/>
</dbReference>
<organism evidence="3 4">
    <name type="scientific">Artemisia annua</name>
    <name type="common">Sweet wormwood</name>
    <dbReference type="NCBI Taxonomy" id="35608"/>
    <lineage>
        <taxon>Eukaryota</taxon>
        <taxon>Viridiplantae</taxon>
        <taxon>Streptophyta</taxon>
        <taxon>Embryophyta</taxon>
        <taxon>Tracheophyta</taxon>
        <taxon>Spermatophyta</taxon>
        <taxon>Magnoliopsida</taxon>
        <taxon>eudicotyledons</taxon>
        <taxon>Gunneridae</taxon>
        <taxon>Pentapetalae</taxon>
        <taxon>asterids</taxon>
        <taxon>campanulids</taxon>
        <taxon>Asterales</taxon>
        <taxon>Asteraceae</taxon>
        <taxon>Asteroideae</taxon>
        <taxon>Anthemideae</taxon>
        <taxon>Artemisiinae</taxon>
        <taxon>Artemisia</taxon>
    </lineage>
</organism>
<accession>A0A2U1PAL0</accession>
<dbReference type="PANTHER" id="PTHR31589:SF253">
    <property type="entry name" value="NEPROSIN"/>
    <property type="match status" value="1"/>
</dbReference>
<feature type="chain" id="PRO_5015637542" description="Neprosin activation peptide domain-containing protein" evidence="1">
    <location>
        <begin position="25"/>
        <end position="187"/>
    </location>
</feature>
<dbReference type="InterPro" id="IPR025521">
    <property type="entry name" value="Neprosin_propep"/>
</dbReference>
<dbReference type="Pfam" id="PF14365">
    <property type="entry name" value="Neprosin_AP"/>
    <property type="match status" value="1"/>
</dbReference>
<dbReference type="OrthoDB" id="1858978at2759"/>
<dbReference type="InterPro" id="IPR053168">
    <property type="entry name" value="Glutamic_endopeptidase"/>
</dbReference>
<proteinExistence type="predicted"/>
<keyword evidence="4" id="KW-1185">Reference proteome</keyword>
<name>A0A2U1PAL0_ARTAN</name>
<dbReference type="Proteomes" id="UP000245207">
    <property type="component" value="Unassembled WGS sequence"/>
</dbReference>
<evidence type="ECO:0000313" key="3">
    <source>
        <dbReference type="EMBL" id="PWA82769.1"/>
    </source>
</evidence>
<dbReference type="AlphaFoldDB" id="A0A2U1PAL0"/>
<evidence type="ECO:0000313" key="4">
    <source>
        <dbReference type="Proteomes" id="UP000245207"/>
    </source>
</evidence>
<gene>
    <name evidence="3" type="ORF">CTI12_AA174760</name>
</gene>
<keyword evidence="1" id="KW-0732">Signal</keyword>
<evidence type="ECO:0000259" key="2">
    <source>
        <dbReference type="Pfam" id="PF14365"/>
    </source>
</evidence>
<protein>
    <recommendedName>
        <fullName evidence="2">Neprosin activation peptide domain-containing protein</fullName>
    </recommendedName>
</protein>
<evidence type="ECO:0000256" key="1">
    <source>
        <dbReference type="SAM" id="SignalP"/>
    </source>
</evidence>
<dbReference type="EMBL" id="PKPP01001433">
    <property type="protein sequence ID" value="PWA82769.1"/>
    <property type="molecule type" value="Genomic_DNA"/>
</dbReference>
<feature type="signal peptide" evidence="1">
    <location>
        <begin position="1"/>
        <end position="24"/>
    </location>
</feature>
<dbReference type="STRING" id="35608.A0A2U1PAL0"/>
<feature type="domain" description="Neprosin activation peptide" evidence="2">
    <location>
        <begin position="65"/>
        <end position="167"/>
    </location>
</feature>
<reference evidence="3 4" key="1">
    <citation type="journal article" date="2018" name="Mol. Plant">
        <title>The genome of Artemisia annua provides insight into the evolution of Asteraceae family and artemisinin biosynthesis.</title>
        <authorList>
            <person name="Shen Q."/>
            <person name="Zhang L."/>
            <person name="Liao Z."/>
            <person name="Wang S."/>
            <person name="Yan T."/>
            <person name="Shi P."/>
            <person name="Liu M."/>
            <person name="Fu X."/>
            <person name="Pan Q."/>
            <person name="Wang Y."/>
            <person name="Lv Z."/>
            <person name="Lu X."/>
            <person name="Zhang F."/>
            <person name="Jiang W."/>
            <person name="Ma Y."/>
            <person name="Chen M."/>
            <person name="Hao X."/>
            <person name="Li L."/>
            <person name="Tang Y."/>
            <person name="Lv G."/>
            <person name="Zhou Y."/>
            <person name="Sun X."/>
            <person name="Brodelius P.E."/>
            <person name="Rose J.K.C."/>
            <person name="Tang K."/>
        </authorList>
    </citation>
    <scope>NUCLEOTIDE SEQUENCE [LARGE SCALE GENOMIC DNA]</scope>
    <source>
        <strain evidence="4">cv. Huhao1</strain>
        <tissue evidence="3">Leaf</tissue>
    </source>
</reference>
<comment type="caution">
    <text evidence="3">The sequence shown here is derived from an EMBL/GenBank/DDBJ whole genome shotgun (WGS) entry which is preliminary data.</text>
</comment>
<sequence>MYAPTPPIICIFFLFFLLFTPVFPIQEDVKNFEAKYKSFNSSIESKKMKLISDLLKKINKPFVKSIKSPDGDIIDCVLVHLQPAFDLPQLKGTLPLDPPELPISNGHEQAENESEIKQVWNSNGESCPNGTIPIRRTTASEILASSSISNFGKKIRPNSLEEHEYAIGSVEQQGVYHGRGICDATSF</sequence>